<dbReference type="CDD" id="cd24004">
    <property type="entry name" value="ASKHA_NBD_PilM-like"/>
    <property type="match status" value="1"/>
</dbReference>
<dbReference type="AlphaFoldDB" id="A0A5C6W1Q6"/>
<keyword evidence="2" id="KW-0131">Cell cycle</keyword>
<dbReference type="Gene3D" id="3.30.1490.300">
    <property type="match status" value="1"/>
</dbReference>
<comment type="caution">
    <text evidence="2">The sequence shown here is derived from an EMBL/GenBank/DDBJ whole genome shotgun (WGS) entry which is preliminary data.</text>
</comment>
<evidence type="ECO:0000313" key="3">
    <source>
        <dbReference type="Proteomes" id="UP000321363"/>
    </source>
</evidence>
<dbReference type="Pfam" id="PF14450">
    <property type="entry name" value="FtsA"/>
    <property type="match status" value="1"/>
</dbReference>
<dbReference type="InterPro" id="IPR050696">
    <property type="entry name" value="FtsA/MreB"/>
</dbReference>
<protein>
    <submittedName>
        <fullName evidence="2">Cell division protein</fullName>
    </submittedName>
</protein>
<dbReference type="InterPro" id="IPR043129">
    <property type="entry name" value="ATPase_NBD"/>
</dbReference>
<name>A0A5C6W1Q6_9BACI</name>
<evidence type="ECO:0000313" key="2">
    <source>
        <dbReference type="EMBL" id="TXC90241.1"/>
    </source>
</evidence>
<evidence type="ECO:0000259" key="1">
    <source>
        <dbReference type="SMART" id="SM00842"/>
    </source>
</evidence>
<sequence length="714" mass="78690">MDNKDLTFALDIGTRSVVGLILKEEDGFYYIIDTVIKEHDKRAMLDGQIHDVLAVANVILSIKNELEQTHGSLNKVCVAAAGRALRTERAKVTTEIKGKPMIQKEDILHLELMAVQIAQKQLAEKYDSERAHHYDCVGYSVLHFHLDNQEIGSLIDQQGEEASVEIIATFLPKVVVESLLAALNRAGLEMEALTLEPIAAINVLIPASMRRLNVALVDIGAGTSDIAITDFGTIISYGMVPIAGDEITEAVSDEFLLDFPKAEEAKRQLSSQEKIIVTDILGFETEMPREEVIEKISPSIDKLAIAIKDELLLLNNGIAPKAIMLVGGGSLTPKLPEKLAALLQLPTNRVAIRGIDAINQLKLADHVQKGPELVTPIGIAVSSKQNPIQYISVKVNDRSVRLFHMKTLTIADSLLASGIQLNKLYGKPGMAIMVEVNGQTITIPGNQGSSPVIRKNDSICFLDDEIKHGDNIIVENGQNGSTPVIPISQIIDEIPSKSVSVNGTIYTVQANILLNNQETHEDVILSDRDKISCSIPKTIEEFLEKINLQSELSELKPFSIQLDEAVVPLDVFSGKIYKNGLQTTRNSNLENGDILVIKPTKLPTVEEFVKETKMMLVQSLPITFNEKSITLEKSITEFYRNEKLLSHKDVLLNGDRVTTKRKAVEPFIFQDIFIAIDIDVPTSGTSKFILLKNEQEVSFQEPLLPGDSLSIKWL</sequence>
<proteinExistence type="predicted"/>
<feature type="domain" description="SHS2" evidence="1">
    <location>
        <begin position="7"/>
        <end position="204"/>
    </location>
</feature>
<dbReference type="EMBL" id="VOQF01000007">
    <property type="protein sequence ID" value="TXC90241.1"/>
    <property type="molecule type" value="Genomic_DNA"/>
</dbReference>
<keyword evidence="2" id="KW-0132">Cell division</keyword>
<dbReference type="Proteomes" id="UP000321363">
    <property type="component" value="Unassembled WGS sequence"/>
</dbReference>
<dbReference type="GO" id="GO:0051301">
    <property type="term" value="P:cell division"/>
    <property type="evidence" value="ECO:0007669"/>
    <property type="project" value="UniProtKB-KW"/>
</dbReference>
<organism evidence="2 3">
    <name type="scientific">Metabacillus litoralis</name>
    <dbReference type="NCBI Taxonomy" id="152268"/>
    <lineage>
        <taxon>Bacteria</taxon>
        <taxon>Bacillati</taxon>
        <taxon>Bacillota</taxon>
        <taxon>Bacilli</taxon>
        <taxon>Bacillales</taxon>
        <taxon>Bacillaceae</taxon>
        <taxon>Metabacillus</taxon>
    </lineage>
</organism>
<dbReference type="RefSeq" id="WP_146949342.1">
    <property type="nucleotide sequence ID" value="NZ_VOQF01000007.1"/>
</dbReference>
<gene>
    <name evidence="2" type="ORF">FS935_14385</name>
</gene>
<keyword evidence="3" id="KW-1185">Reference proteome</keyword>
<dbReference type="PANTHER" id="PTHR32432">
    <property type="entry name" value="CELL DIVISION PROTEIN FTSA-RELATED"/>
    <property type="match status" value="1"/>
</dbReference>
<dbReference type="OrthoDB" id="9768127at2"/>
<dbReference type="PANTHER" id="PTHR32432:SF3">
    <property type="entry name" value="ETHANOLAMINE UTILIZATION PROTEIN EUTJ"/>
    <property type="match status" value="1"/>
</dbReference>
<dbReference type="Gene3D" id="3.30.420.40">
    <property type="match status" value="2"/>
</dbReference>
<dbReference type="SMART" id="SM00842">
    <property type="entry name" value="FtsA"/>
    <property type="match status" value="1"/>
</dbReference>
<reference evidence="2 3" key="1">
    <citation type="journal article" date="2005" name="Int. J. Syst. Evol. Microbiol.">
        <title>Bacillus litoralis sp. nov., isolated from a tidal flat of the Yellow Sea in Korea.</title>
        <authorList>
            <person name="Yoon J.H."/>
            <person name="Oh T.K."/>
        </authorList>
    </citation>
    <scope>NUCLEOTIDE SEQUENCE [LARGE SCALE GENOMIC DNA]</scope>
    <source>
        <strain evidence="2 3">SW-211</strain>
    </source>
</reference>
<accession>A0A5C6W1Q6</accession>
<dbReference type="SUPFAM" id="SSF53067">
    <property type="entry name" value="Actin-like ATPase domain"/>
    <property type="match status" value="2"/>
</dbReference>
<dbReference type="InterPro" id="IPR003494">
    <property type="entry name" value="SHS2_FtsA"/>
</dbReference>